<evidence type="ECO:0000313" key="2">
    <source>
        <dbReference type="Proteomes" id="UP000008064"/>
    </source>
</evidence>
<accession>F8NZZ2</accession>
<dbReference type="AlphaFoldDB" id="F8NZZ2"/>
<proteinExistence type="predicted"/>
<name>F8NZZ2_SERL9</name>
<sequence length="529" mass="59752">MDADPGSVLSITPFRALSPKSPRLSAALLPADILLPIFHIAVFQHDLLHRGTVPVILSHVCKTWRDLAINTPTLWTTIVSRRPGIPPSLQAPEAHGHKRKTDPLDAFPLIKIFLSRSRDCPLNIYLDLSWCNSNEAIPEVPQVGDTPFAILDIIAPRLGSVKEFEARSLSHATTSITRDKPTPHSILRSISLCRVHTEWSRWSVTNLTSLTIDYLAYNTRPSLDDLRHILMAISHTLEYLRLYGVIPEVIRGSEPTLPATISSMVTLPKVRELGIGYTHPIEALAFLHAFHFPSLTSLAFEDVYRRLQHDKISYHEAIMALRINIDHGQRENDASFLLHAMVNQLPIPLNKIKFLKLSSVCLCSWQPCKIGMTSNQQPPVSPWAKFTNHWFLLSMPSLVTLVLDFPDAIILDCLNTGFPRCSYRGEGESRLTESFSFPVEQLSELHIQNVNLETLASFLRCRTLMAARTGPWKVPVWDRLELPIKWRDMKTDFQGNLETITRQCWGTTPPTYDSFGKMNGKQSSLENLL</sequence>
<gene>
    <name evidence="1" type="ORF">SERLADRAFT_438726</name>
</gene>
<dbReference type="KEGG" id="sla:SERLADRAFT_438726"/>
<protein>
    <submittedName>
        <fullName evidence="1">Uncharacterized protein</fullName>
    </submittedName>
</protein>
<dbReference type="OrthoDB" id="3252356at2759"/>
<dbReference type="EMBL" id="GL945435">
    <property type="protein sequence ID" value="EGO23419.1"/>
    <property type="molecule type" value="Genomic_DNA"/>
</dbReference>
<dbReference type="GeneID" id="18815076"/>
<evidence type="ECO:0000313" key="1">
    <source>
        <dbReference type="EMBL" id="EGO23419.1"/>
    </source>
</evidence>
<dbReference type="Proteomes" id="UP000008064">
    <property type="component" value="Unassembled WGS sequence"/>
</dbReference>
<dbReference type="HOGENOM" id="CLU_457864_0_0_1"/>
<dbReference type="Gene3D" id="1.20.1280.50">
    <property type="match status" value="1"/>
</dbReference>
<reference evidence="2" key="1">
    <citation type="journal article" date="2011" name="Science">
        <title>The plant cell wall-decomposing machinery underlies the functional diversity of forest fungi.</title>
        <authorList>
            <person name="Eastwood D.C."/>
            <person name="Floudas D."/>
            <person name="Binder M."/>
            <person name="Majcherczyk A."/>
            <person name="Schneider P."/>
            <person name="Aerts A."/>
            <person name="Asiegbu F.O."/>
            <person name="Baker S.E."/>
            <person name="Barry K."/>
            <person name="Bendiksby M."/>
            <person name="Blumentritt M."/>
            <person name="Coutinho P.M."/>
            <person name="Cullen D."/>
            <person name="de Vries R.P."/>
            <person name="Gathman A."/>
            <person name="Goodell B."/>
            <person name="Henrissat B."/>
            <person name="Ihrmark K."/>
            <person name="Kauserud H."/>
            <person name="Kohler A."/>
            <person name="LaButti K."/>
            <person name="Lapidus A."/>
            <person name="Lavin J.L."/>
            <person name="Lee Y.-H."/>
            <person name="Lindquist E."/>
            <person name="Lilly W."/>
            <person name="Lucas S."/>
            <person name="Morin E."/>
            <person name="Murat C."/>
            <person name="Oguiza J.A."/>
            <person name="Park J."/>
            <person name="Pisabarro A.G."/>
            <person name="Riley R."/>
            <person name="Rosling A."/>
            <person name="Salamov A."/>
            <person name="Schmidt O."/>
            <person name="Schmutz J."/>
            <person name="Skrede I."/>
            <person name="Stenlid J."/>
            <person name="Wiebenga A."/>
            <person name="Xie X."/>
            <person name="Kuees U."/>
            <person name="Hibbett D.S."/>
            <person name="Hoffmeister D."/>
            <person name="Hoegberg N."/>
            <person name="Martin F."/>
            <person name="Grigoriev I.V."/>
            <person name="Watkinson S.C."/>
        </authorList>
    </citation>
    <scope>NUCLEOTIDE SEQUENCE [LARGE SCALE GENOMIC DNA]</scope>
    <source>
        <strain evidence="2">S7.9</strain>
    </source>
</reference>
<dbReference type="RefSeq" id="XP_007319181.1">
    <property type="nucleotide sequence ID" value="XM_007319119.1"/>
</dbReference>
<organism evidence="2">
    <name type="scientific">Serpula lacrymans var. lacrymans (strain S7.9)</name>
    <name type="common">Dry rot fungus</name>
    <dbReference type="NCBI Taxonomy" id="578457"/>
    <lineage>
        <taxon>Eukaryota</taxon>
        <taxon>Fungi</taxon>
        <taxon>Dikarya</taxon>
        <taxon>Basidiomycota</taxon>
        <taxon>Agaricomycotina</taxon>
        <taxon>Agaricomycetes</taxon>
        <taxon>Agaricomycetidae</taxon>
        <taxon>Boletales</taxon>
        <taxon>Coniophorineae</taxon>
        <taxon>Serpulaceae</taxon>
        <taxon>Serpula</taxon>
    </lineage>
</organism>